<keyword evidence="5" id="KW-1185">Reference proteome</keyword>
<evidence type="ECO:0000256" key="2">
    <source>
        <dbReference type="SAM" id="Phobius"/>
    </source>
</evidence>
<dbReference type="OrthoDB" id="3263at2157"/>
<evidence type="ECO:0000313" key="4">
    <source>
        <dbReference type="EMBL" id="KYH24883.1"/>
    </source>
</evidence>
<dbReference type="PANTHER" id="PTHR33608:SF3">
    <property type="entry name" value="SLR2013 PROTEIN"/>
    <property type="match status" value="1"/>
</dbReference>
<dbReference type="Pfam" id="PF01882">
    <property type="entry name" value="DUF58"/>
    <property type="match status" value="1"/>
</dbReference>
<gene>
    <name evidence="4" type="ORF">HAPAU_29750</name>
</gene>
<sequence length="486" mass="53862">MHATRRYWITIGLVAVLTVATVLTARPLVGLGAALIGAVLLAYQYIFIHALARTVEGLTVEIFTGRDSILTDETTTVILRVADHVGSPLALAVEARPPVGARLTGTRDVSLGADETDHEAQTEFEVTWPVTGTFEFDRPQLAVADRYGLFEEQLPIDARSSPTVTVEPHRPQEMHVGSGGERIGAAYGEHEAMAIGSGLEPDVLREYTTGDSAARIDWKTTARMNSAYVREYETDTDRETVILMDTRESMTAGPPGETKLDYARQVGIALADNAHEFNDPLGLYVVTDEGLATRFKPAANRHQYITIKERIRDLEGVTEADPASPGRTQAAARRATNQLTDQSPFARRLRPFLEEQTTRIQQIDHDPLVRTIRSHIRPLQGAIWTAIVTDDTNRAELQEAVSLARRGNDHVMVFLAPSVLFESGGLSDVAGAYDRYLEFEEFRRQLSRMHRVTVFEMGPGDRLETILTSGARLYRDRTRQPQSSTP</sequence>
<proteinExistence type="predicted"/>
<evidence type="ECO:0000313" key="5">
    <source>
        <dbReference type="Proteomes" id="UP000075321"/>
    </source>
</evidence>
<organism evidence="4 5">
    <name type="scientific">Halalkalicoccus paucihalophilus</name>
    <dbReference type="NCBI Taxonomy" id="1008153"/>
    <lineage>
        <taxon>Archaea</taxon>
        <taxon>Methanobacteriati</taxon>
        <taxon>Methanobacteriota</taxon>
        <taxon>Stenosarchaea group</taxon>
        <taxon>Halobacteria</taxon>
        <taxon>Halobacteriales</taxon>
        <taxon>Halococcaceae</taxon>
        <taxon>Halalkalicoccus</taxon>
    </lineage>
</organism>
<dbReference type="PANTHER" id="PTHR33608">
    <property type="entry name" value="BLL2464 PROTEIN"/>
    <property type="match status" value="1"/>
</dbReference>
<reference evidence="4 5" key="1">
    <citation type="submission" date="2016-02" db="EMBL/GenBank/DDBJ databases">
        <title>Genome sequence of Halalkalicoccus paucihalophilus DSM 24557.</title>
        <authorList>
            <person name="Poehlein A."/>
            <person name="Daniel R."/>
        </authorList>
    </citation>
    <scope>NUCLEOTIDE SEQUENCE [LARGE SCALE GENOMIC DNA]</scope>
    <source>
        <strain evidence="4 5">DSM 24557</strain>
    </source>
</reference>
<keyword evidence="2" id="KW-0812">Transmembrane</keyword>
<dbReference type="RefSeq" id="WP_066384082.1">
    <property type="nucleotide sequence ID" value="NZ_LTAZ01000011.1"/>
</dbReference>
<feature type="domain" description="DUF58" evidence="3">
    <location>
        <begin position="205"/>
        <end position="333"/>
    </location>
</feature>
<dbReference type="EMBL" id="LTAZ01000011">
    <property type="protein sequence ID" value="KYH24883.1"/>
    <property type="molecule type" value="Genomic_DNA"/>
</dbReference>
<evidence type="ECO:0000259" key="3">
    <source>
        <dbReference type="Pfam" id="PF01882"/>
    </source>
</evidence>
<dbReference type="InterPro" id="IPR002881">
    <property type="entry name" value="DUF58"/>
</dbReference>
<dbReference type="AlphaFoldDB" id="A0A151AB94"/>
<name>A0A151AB94_9EURY</name>
<protein>
    <recommendedName>
        <fullName evidence="3">DUF58 domain-containing protein</fullName>
    </recommendedName>
</protein>
<feature type="region of interest" description="Disordered" evidence="1">
    <location>
        <begin position="317"/>
        <end position="338"/>
    </location>
</feature>
<comment type="caution">
    <text evidence="4">The sequence shown here is derived from an EMBL/GenBank/DDBJ whole genome shotgun (WGS) entry which is preliminary data.</text>
</comment>
<feature type="transmembrane region" description="Helical" evidence="2">
    <location>
        <begin position="7"/>
        <end position="25"/>
    </location>
</feature>
<keyword evidence="2" id="KW-1133">Transmembrane helix</keyword>
<dbReference type="PATRIC" id="fig|1008153.3.peg.3079"/>
<evidence type="ECO:0000256" key="1">
    <source>
        <dbReference type="SAM" id="MobiDB-lite"/>
    </source>
</evidence>
<keyword evidence="2" id="KW-0472">Membrane</keyword>
<dbReference type="Proteomes" id="UP000075321">
    <property type="component" value="Unassembled WGS sequence"/>
</dbReference>
<accession>A0A151AB94</accession>